<dbReference type="AlphaFoldDB" id="A0A7C9E9N7"/>
<protein>
    <submittedName>
        <fullName evidence="1">Uncharacterized protein</fullName>
    </submittedName>
</protein>
<reference evidence="1" key="1">
    <citation type="journal article" date="2013" name="J. Plant Res.">
        <title>Effect of fungi and light on seed germination of three Opuntia species from semiarid lands of central Mexico.</title>
        <authorList>
            <person name="Delgado-Sanchez P."/>
            <person name="Jimenez-Bremont J.F."/>
            <person name="Guerrero-Gonzalez Mde L."/>
            <person name="Flores J."/>
        </authorList>
    </citation>
    <scope>NUCLEOTIDE SEQUENCE</scope>
    <source>
        <tissue evidence="1">Cladode</tissue>
    </source>
</reference>
<proteinExistence type="predicted"/>
<reference evidence="1" key="2">
    <citation type="submission" date="2020-07" db="EMBL/GenBank/DDBJ databases">
        <authorList>
            <person name="Vera ALvarez R."/>
            <person name="Arias-Moreno D.M."/>
            <person name="Jimenez-Jacinto V."/>
            <person name="Jimenez-Bremont J.F."/>
            <person name="Swaminathan K."/>
            <person name="Moose S.P."/>
            <person name="Guerrero-Gonzalez M.L."/>
            <person name="Marino-Ramirez L."/>
            <person name="Landsman D."/>
            <person name="Rodriguez-Kessler M."/>
            <person name="Delgado-Sanchez P."/>
        </authorList>
    </citation>
    <scope>NUCLEOTIDE SEQUENCE</scope>
    <source>
        <tissue evidence="1">Cladode</tissue>
    </source>
</reference>
<organism evidence="1">
    <name type="scientific">Opuntia streptacantha</name>
    <name type="common">Prickly pear cactus</name>
    <name type="synonym">Opuntia cardona</name>
    <dbReference type="NCBI Taxonomy" id="393608"/>
    <lineage>
        <taxon>Eukaryota</taxon>
        <taxon>Viridiplantae</taxon>
        <taxon>Streptophyta</taxon>
        <taxon>Embryophyta</taxon>
        <taxon>Tracheophyta</taxon>
        <taxon>Spermatophyta</taxon>
        <taxon>Magnoliopsida</taxon>
        <taxon>eudicotyledons</taxon>
        <taxon>Gunneridae</taxon>
        <taxon>Pentapetalae</taxon>
        <taxon>Caryophyllales</taxon>
        <taxon>Cactineae</taxon>
        <taxon>Cactaceae</taxon>
        <taxon>Opuntioideae</taxon>
        <taxon>Opuntia</taxon>
    </lineage>
</organism>
<accession>A0A7C9E9N7</accession>
<evidence type="ECO:0000313" key="1">
    <source>
        <dbReference type="EMBL" id="MBA4663801.1"/>
    </source>
</evidence>
<sequence length="99" mass="10810">MSCSMIGLVSFDCFPGGFLGKNCKIPHLFLQACAACFEVFKSPAEGVALLTAITPPLQVYNQLILFLGLRLSVRTRLHGMPRTSFALLSLLKSLFQSLC</sequence>
<name>A0A7C9E9N7_OPUST</name>
<dbReference type="EMBL" id="GISG01221820">
    <property type="protein sequence ID" value="MBA4663801.1"/>
    <property type="molecule type" value="Transcribed_RNA"/>
</dbReference>